<protein>
    <recommendedName>
        <fullName evidence="1">Protein kinase domain-containing protein</fullName>
    </recommendedName>
</protein>
<name>D6CNE0_THIA3</name>
<reference key="1">
    <citation type="submission" date="2009-07" db="EMBL/GenBank/DDBJ databases">
        <authorList>
            <person name="Genoscope - CEA"/>
        </authorList>
    </citation>
    <scope>NUCLEOTIDE SEQUENCE</scope>
    <source>
        <strain>3As</strain>
    </source>
</reference>
<dbReference type="Proteomes" id="UP000002372">
    <property type="component" value="Chromosome"/>
</dbReference>
<dbReference type="Gene3D" id="1.10.510.10">
    <property type="entry name" value="Transferase(Phosphotransferase) domain 1"/>
    <property type="match status" value="1"/>
</dbReference>
<evidence type="ECO:0000313" key="2">
    <source>
        <dbReference type="EMBL" id="CAZ90068.1"/>
    </source>
</evidence>
<gene>
    <name evidence="2" type="ordered locus">THI_3481</name>
</gene>
<dbReference type="PANTHER" id="PTHR44167">
    <property type="entry name" value="OVARIAN-SPECIFIC SERINE/THREONINE-PROTEIN KINASE LOK-RELATED"/>
    <property type="match status" value="1"/>
</dbReference>
<dbReference type="GO" id="GO:0005524">
    <property type="term" value="F:ATP binding"/>
    <property type="evidence" value="ECO:0007669"/>
    <property type="project" value="InterPro"/>
</dbReference>
<dbReference type="AlphaFoldDB" id="D6CNE0"/>
<dbReference type="Pfam" id="PF00069">
    <property type="entry name" value="Pkinase"/>
    <property type="match status" value="1"/>
</dbReference>
<keyword evidence="2" id="KW-0808">Transferase</keyword>
<dbReference type="EMBL" id="FP475956">
    <property type="protein sequence ID" value="CAZ90068.1"/>
    <property type="molecule type" value="Genomic_DNA"/>
</dbReference>
<feature type="domain" description="Protein kinase" evidence="1">
    <location>
        <begin position="52"/>
        <end position="321"/>
    </location>
</feature>
<dbReference type="eggNOG" id="COG0515">
    <property type="taxonomic scope" value="Bacteria"/>
</dbReference>
<dbReference type="PROSITE" id="PS50011">
    <property type="entry name" value="PROTEIN_KINASE_DOM"/>
    <property type="match status" value="1"/>
</dbReference>
<dbReference type="InterPro" id="IPR011009">
    <property type="entry name" value="Kinase-like_dom_sf"/>
</dbReference>
<dbReference type="PANTHER" id="PTHR44167:SF24">
    <property type="entry name" value="SERINE_THREONINE-PROTEIN KINASE CHK2"/>
    <property type="match status" value="1"/>
</dbReference>
<accession>D6CNE0</accession>
<dbReference type="HOGENOM" id="CLU_546207_0_0_4"/>
<dbReference type="KEGG" id="thi:THI_3481"/>
<proteinExistence type="predicted"/>
<evidence type="ECO:0000313" key="3">
    <source>
        <dbReference type="Proteomes" id="UP000002372"/>
    </source>
</evidence>
<dbReference type="GO" id="GO:0004674">
    <property type="term" value="F:protein serine/threonine kinase activity"/>
    <property type="evidence" value="ECO:0007669"/>
    <property type="project" value="TreeGrafter"/>
</dbReference>
<dbReference type="SMART" id="SM00220">
    <property type="entry name" value="S_TKc"/>
    <property type="match status" value="1"/>
</dbReference>
<organism evidence="2 3">
    <name type="scientific">Thiomonas arsenitoxydans (strain DSM 22701 / CIP 110005 / 3As)</name>
    <dbReference type="NCBI Taxonomy" id="426114"/>
    <lineage>
        <taxon>Bacteria</taxon>
        <taxon>Pseudomonadati</taxon>
        <taxon>Pseudomonadota</taxon>
        <taxon>Betaproteobacteria</taxon>
        <taxon>Burkholderiales</taxon>
        <taxon>Thiomonas</taxon>
    </lineage>
</organism>
<dbReference type="SUPFAM" id="SSF56112">
    <property type="entry name" value="Protein kinase-like (PK-like)"/>
    <property type="match status" value="1"/>
</dbReference>
<sequence>MSSRFLRILELSQAANWYLRLEENIAMPTLDQTIVQDLTARLTRFLQATGGYDELKFLDAGGSAAVFRVQRGQDVRAVKAFDPALFHGPGGAAERRRLHVQRRLIGHTCPSLVQTYRVDEAEDTAFIEMEFVDWPQLARKLRDVPDETIVPLITQLVDAVRYLDGLKIVHRDIKPENIHVSLDYKTIKLLDLGVVREFDWLDESDATVTDSGARRPFLATAQYSSPEYLFRLDEPTEKLWRGLNFYQVGAILHDLIKKEALFQYEVNLGNRWLVARAVLMKQPTFSDTEPHRLPGLKALAIRCLTKDIDTRLALVGWEDFLLEGDLDPKAALRDRLSKGLACLVGQPNEAPAAKLTFERNEYIRRFSERLRTELIGICETNLPLTMRASDPGEPSSVKCRFSPNSQIDIECVVVFAWQSQIYEKTANVEVGARILCCGKGEISGQPQLKKPTAVIAIQSGEDEAVQLISTEIARRVGLGLDQIEAVGADIVKLHLMNLE</sequence>
<evidence type="ECO:0000259" key="1">
    <source>
        <dbReference type="PROSITE" id="PS50011"/>
    </source>
</evidence>
<dbReference type="InterPro" id="IPR000719">
    <property type="entry name" value="Prot_kinase_dom"/>
</dbReference>
<reference evidence="3" key="2">
    <citation type="journal article" date="2010" name="PLoS Genet.">
        <title>Structure, function, and evolution of the Thiomonas spp. genome.</title>
        <authorList>
            <person name="Arsene-Ploetze F."/>
            <person name="Koechler S."/>
            <person name="Marchal M."/>
            <person name="Coppee J.Y."/>
            <person name="Chandler M."/>
            <person name="Bonnefoy V."/>
            <person name="Brochier-Armanet C."/>
            <person name="Barakat M."/>
            <person name="Barbe V."/>
            <person name="Battaglia-Brunet F."/>
            <person name="Bruneel O."/>
            <person name="Bryan C.G."/>
            <person name="Cleiss-Arnold J."/>
            <person name="Cruveiller S."/>
            <person name="Erhardt M."/>
            <person name="Heinrich-Salmeron A."/>
            <person name="Hommais F."/>
            <person name="Joulian C."/>
            <person name="Krin E."/>
            <person name="Lieutaud A."/>
            <person name="Lievremont D."/>
            <person name="Michel C."/>
            <person name="Muller D."/>
            <person name="Ortet P."/>
            <person name="Proux C."/>
            <person name="Siguier P."/>
            <person name="Roche D."/>
            <person name="Rouy Z."/>
            <person name="Salvignol G."/>
            <person name="Slyemi D."/>
            <person name="Talla E."/>
            <person name="Weiss S."/>
            <person name="Weissenbach J."/>
            <person name="Medigue C."/>
            <person name="Bertin P.N."/>
        </authorList>
    </citation>
    <scope>NUCLEOTIDE SEQUENCE [LARGE SCALE GENOMIC DNA]</scope>
    <source>
        <strain evidence="3">DSM 22701 / CIP 110005 / 3As</strain>
    </source>
</reference>